<feature type="domain" description="NUDE" evidence="9">
    <location>
        <begin position="150"/>
        <end position="245"/>
    </location>
</feature>
<keyword evidence="6" id="KW-0206">Cytoskeleton</keyword>
<dbReference type="GO" id="GO:0005871">
    <property type="term" value="C:kinesin complex"/>
    <property type="evidence" value="ECO:0007669"/>
    <property type="project" value="TreeGrafter"/>
</dbReference>
<reference evidence="10" key="2">
    <citation type="journal article" date="2020" name="Nat. Commun.">
        <title>Large-scale genome sequencing of mycorrhizal fungi provides insights into the early evolution of symbiotic traits.</title>
        <authorList>
            <person name="Miyauchi S."/>
            <person name="Kiss E."/>
            <person name="Kuo A."/>
            <person name="Drula E."/>
            <person name="Kohler A."/>
            <person name="Sanchez-Garcia M."/>
            <person name="Morin E."/>
            <person name="Andreopoulos B."/>
            <person name="Barry K.W."/>
            <person name="Bonito G."/>
            <person name="Buee M."/>
            <person name="Carver A."/>
            <person name="Chen C."/>
            <person name="Cichocki N."/>
            <person name="Clum A."/>
            <person name="Culley D."/>
            <person name="Crous P.W."/>
            <person name="Fauchery L."/>
            <person name="Girlanda M."/>
            <person name="Hayes R.D."/>
            <person name="Keri Z."/>
            <person name="LaButti K."/>
            <person name="Lipzen A."/>
            <person name="Lombard V."/>
            <person name="Magnuson J."/>
            <person name="Maillard F."/>
            <person name="Murat C."/>
            <person name="Nolan M."/>
            <person name="Ohm R.A."/>
            <person name="Pangilinan J."/>
            <person name="Pereira M.F."/>
            <person name="Perotto S."/>
            <person name="Peter M."/>
            <person name="Pfister S."/>
            <person name="Riley R."/>
            <person name="Sitrit Y."/>
            <person name="Stielow J.B."/>
            <person name="Szollosi G."/>
            <person name="Zifcakova L."/>
            <person name="Stursova M."/>
            <person name="Spatafora J.W."/>
            <person name="Tedersoo L."/>
            <person name="Vaario L.M."/>
            <person name="Yamada A."/>
            <person name="Yan M."/>
            <person name="Wang P."/>
            <person name="Xu J."/>
            <person name="Bruns T."/>
            <person name="Baldrian P."/>
            <person name="Vilgalys R."/>
            <person name="Dunand C."/>
            <person name="Henrissat B."/>
            <person name="Grigoriev I.V."/>
            <person name="Hibbett D."/>
            <person name="Nagy L.G."/>
            <person name="Martin F.M."/>
        </authorList>
    </citation>
    <scope>NUCLEOTIDE SEQUENCE</scope>
    <source>
        <strain evidence="10">Prilba</strain>
    </source>
</reference>
<organism evidence="10 11">
    <name type="scientific">Russula ochroleuca</name>
    <dbReference type="NCBI Taxonomy" id="152965"/>
    <lineage>
        <taxon>Eukaryota</taxon>
        <taxon>Fungi</taxon>
        <taxon>Dikarya</taxon>
        <taxon>Basidiomycota</taxon>
        <taxon>Agaricomycotina</taxon>
        <taxon>Agaricomycetes</taxon>
        <taxon>Russulales</taxon>
        <taxon>Russulaceae</taxon>
        <taxon>Russula</taxon>
    </lineage>
</organism>
<dbReference type="GO" id="GO:0051642">
    <property type="term" value="P:centrosome localization"/>
    <property type="evidence" value="ECO:0007669"/>
    <property type="project" value="TreeGrafter"/>
</dbReference>
<evidence type="ECO:0000256" key="1">
    <source>
        <dbReference type="ARBA" id="ARBA00004245"/>
    </source>
</evidence>
<dbReference type="PANTHER" id="PTHR10921">
    <property type="entry name" value="NUCLEAR DISTRIBUTION PROTEIN NUDE HOMOLOG 1"/>
    <property type="match status" value="1"/>
</dbReference>
<feature type="region of interest" description="Disordered" evidence="8">
    <location>
        <begin position="214"/>
        <end position="319"/>
    </location>
</feature>
<evidence type="ECO:0000256" key="7">
    <source>
        <dbReference type="SAM" id="Coils"/>
    </source>
</evidence>
<name>A0A9P5MXP5_9AGAM</name>
<dbReference type="AlphaFoldDB" id="A0A9P5MXP5"/>
<feature type="compositionally biased region" description="Polar residues" evidence="8">
    <location>
        <begin position="628"/>
        <end position="657"/>
    </location>
</feature>
<feature type="compositionally biased region" description="Polar residues" evidence="8">
    <location>
        <begin position="388"/>
        <end position="415"/>
    </location>
</feature>
<dbReference type="GO" id="GO:0047496">
    <property type="term" value="P:vesicle transport along microtubule"/>
    <property type="evidence" value="ECO:0007669"/>
    <property type="project" value="TreeGrafter"/>
</dbReference>
<feature type="compositionally biased region" description="Polar residues" evidence="8">
    <location>
        <begin position="487"/>
        <end position="519"/>
    </location>
</feature>
<evidence type="ECO:0000256" key="3">
    <source>
        <dbReference type="ARBA" id="ARBA00022490"/>
    </source>
</evidence>
<keyword evidence="11" id="KW-1185">Reference proteome</keyword>
<dbReference type="Gene3D" id="6.10.250.1080">
    <property type="match status" value="1"/>
</dbReference>
<evidence type="ECO:0000256" key="4">
    <source>
        <dbReference type="ARBA" id="ARBA00022701"/>
    </source>
</evidence>
<dbReference type="GO" id="GO:0000776">
    <property type="term" value="C:kinetochore"/>
    <property type="evidence" value="ECO:0007669"/>
    <property type="project" value="TreeGrafter"/>
</dbReference>
<evidence type="ECO:0000256" key="2">
    <source>
        <dbReference type="ARBA" id="ARBA00007429"/>
    </source>
</evidence>
<feature type="compositionally biased region" description="Polar residues" evidence="8">
    <location>
        <begin position="272"/>
        <end position="286"/>
    </location>
</feature>
<evidence type="ECO:0000313" key="11">
    <source>
        <dbReference type="Proteomes" id="UP000759537"/>
    </source>
</evidence>
<comment type="caution">
    <text evidence="10">The sequence shown here is derived from an EMBL/GenBank/DDBJ whole genome shotgun (WGS) entry which is preliminary data.</text>
</comment>
<evidence type="ECO:0000256" key="8">
    <source>
        <dbReference type="SAM" id="MobiDB-lite"/>
    </source>
</evidence>
<accession>A0A9P5MXP5</accession>
<feature type="compositionally biased region" description="Basic and acidic residues" evidence="8">
    <location>
        <begin position="678"/>
        <end position="690"/>
    </location>
</feature>
<dbReference type="OrthoDB" id="5877028at2759"/>
<comment type="similarity">
    <text evidence="2">Belongs to the nudE family.</text>
</comment>
<feature type="region of interest" description="Disordered" evidence="8">
    <location>
        <begin position="557"/>
        <end position="698"/>
    </location>
</feature>
<sequence length="698" mass="75286">MTAVLPPSNPLRKDNIMATLDADLISYPSSVTDWKAKYYEAAEMLSETKNELDDFHQSSKELEEELERELLRTEKAQQELRVKVERAENERDSWKSKFMSLQTNHNTTTASLQRELDSLRQENQKMKVQLRELEMGNDDLERNERAVASSLSDVEAKYSRALEEKILLEHELLDKAHLEEECQRLRDELRDSNAEISVLRDQLAAAQARASCQSIDSSAPARTPSERSSIVTHTSKSLEDDLLHTQPPPDLELPDFPPETDIPISVPDAPRPSTSSADSESGQSILLQRAGFPLPRHKMTSPQTPVSLSRSTTLPSLSAASRIPPRTAVNRSALHAAGSTAPITASGVAPTTSKNRGVQMVSEMRAKVKNLEQKIHTRVPRLRMGSMSRPSPSAMPTSNSRSSNLSPAGSSQSIKSPDDHPRPSLLGRRTANIDENKRTPASSSGWVLIMEDSPSPTKAKERDHRRASSPPSAVSFPALASLATSIQSGSLGTPDVSQNVQSSGLRRPQSRLSTSTEGRSSVSTTATVSSIPTPVSRPATPTFIPLPSSGLYAHPTTAGATGLKRPSGPGFGGAYFKRSSLGSTTGDSPPSTSSSDGGFSRPTLSSLASHAAASPTSTTSPSHKESFNTKPLPQTPHPNITVRSQSKLPTPLLSQSRIGRPSFGASGRRSAGADNSDVESRFLDARDKGRPRSGSGRS</sequence>
<dbReference type="GO" id="GO:0005874">
    <property type="term" value="C:microtubule"/>
    <property type="evidence" value="ECO:0007669"/>
    <property type="project" value="UniProtKB-KW"/>
</dbReference>
<dbReference type="GO" id="GO:0007059">
    <property type="term" value="P:chromosome segregation"/>
    <property type="evidence" value="ECO:0007669"/>
    <property type="project" value="TreeGrafter"/>
</dbReference>
<feature type="region of interest" description="Disordered" evidence="8">
    <location>
        <begin position="487"/>
        <end position="542"/>
    </location>
</feature>
<feature type="region of interest" description="Disordered" evidence="8">
    <location>
        <begin position="370"/>
        <end position="474"/>
    </location>
</feature>
<dbReference type="InterPro" id="IPR006964">
    <property type="entry name" value="NUDE_dom"/>
</dbReference>
<dbReference type="Proteomes" id="UP000759537">
    <property type="component" value="Unassembled WGS sequence"/>
</dbReference>
<reference evidence="10" key="1">
    <citation type="submission" date="2019-10" db="EMBL/GenBank/DDBJ databases">
        <authorList>
            <consortium name="DOE Joint Genome Institute"/>
            <person name="Kuo A."/>
            <person name="Miyauchi S."/>
            <person name="Kiss E."/>
            <person name="Drula E."/>
            <person name="Kohler A."/>
            <person name="Sanchez-Garcia M."/>
            <person name="Andreopoulos B."/>
            <person name="Barry K.W."/>
            <person name="Bonito G."/>
            <person name="Buee M."/>
            <person name="Carver A."/>
            <person name="Chen C."/>
            <person name="Cichocki N."/>
            <person name="Clum A."/>
            <person name="Culley D."/>
            <person name="Crous P.W."/>
            <person name="Fauchery L."/>
            <person name="Girlanda M."/>
            <person name="Hayes R."/>
            <person name="Keri Z."/>
            <person name="LaButti K."/>
            <person name="Lipzen A."/>
            <person name="Lombard V."/>
            <person name="Magnuson J."/>
            <person name="Maillard F."/>
            <person name="Morin E."/>
            <person name="Murat C."/>
            <person name="Nolan M."/>
            <person name="Ohm R."/>
            <person name="Pangilinan J."/>
            <person name="Pereira M."/>
            <person name="Perotto S."/>
            <person name="Peter M."/>
            <person name="Riley R."/>
            <person name="Sitrit Y."/>
            <person name="Stielow B."/>
            <person name="Szollosi G."/>
            <person name="Zifcakova L."/>
            <person name="Stursova M."/>
            <person name="Spatafora J.W."/>
            <person name="Tedersoo L."/>
            <person name="Vaario L.-M."/>
            <person name="Yamada A."/>
            <person name="Yan M."/>
            <person name="Wang P."/>
            <person name="Xu J."/>
            <person name="Bruns T."/>
            <person name="Baldrian P."/>
            <person name="Vilgalys R."/>
            <person name="Henrissat B."/>
            <person name="Grigoriev I.V."/>
            <person name="Hibbett D."/>
            <person name="Nagy L.G."/>
            <person name="Martin F.M."/>
        </authorList>
    </citation>
    <scope>NUCLEOTIDE SEQUENCE</scope>
    <source>
        <strain evidence="10">Prilba</strain>
    </source>
</reference>
<feature type="compositionally biased region" description="Low complexity" evidence="8">
    <location>
        <begin position="520"/>
        <end position="536"/>
    </location>
</feature>
<evidence type="ECO:0000256" key="6">
    <source>
        <dbReference type="ARBA" id="ARBA00023212"/>
    </source>
</evidence>
<dbReference type="InterPro" id="IPR033494">
    <property type="entry name" value="NUDE"/>
</dbReference>
<dbReference type="EMBL" id="WHVB01000007">
    <property type="protein sequence ID" value="KAF8481141.1"/>
    <property type="molecule type" value="Genomic_DNA"/>
</dbReference>
<evidence type="ECO:0000313" key="10">
    <source>
        <dbReference type="EMBL" id="KAF8481141.1"/>
    </source>
</evidence>
<evidence type="ECO:0000259" key="9">
    <source>
        <dbReference type="Pfam" id="PF04880"/>
    </source>
</evidence>
<feature type="compositionally biased region" description="Pro residues" evidence="8">
    <location>
        <begin position="246"/>
        <end position="257"/>
    </location>
</feature>
<evidence type="ECO:0000256" key="5">
    <source>
        <dbReference type="ARBA" id="ARBA00023054"/>
    </source>
</evidence>
<feature type="compositionally biased region" description="Low complexity" evidence="8">
    <location>
        <begin position="304"/>
        <end position="319"/>
    </location>
</feature>
<dbReference type="GO" id="GO:0007020">
    <property type="term" value="P:microtubule nucleation"/>
    <property type="evidence" value="ECO:0007669"/>
    <property type="project" value="TreeGrafter"/>
</dbReference>
<dbReference type="Pfam" id="PF04880">
    <property type="entry name" value="NUDE_C"/>
    <property type="match status" value="1"/>
</dbReference>
<protein>
    <recommendedName>
        <fullName evidence="9">NUDE domain-containing protein</fullName>
    </recommendedName>
</protein>
<feature type="compositionally biased region" description="Low complexity" evidence="8">
    <location>
        <begin position="579"/>
        <end position="621"/>
    </location>
</feature>
<keyword evidence="4" id="KW-0493">Microtubule</keyword>
<gene>
    <name evidence="10" type="ORF">DFH94DRAFT_738277</name>
</gene>
<dbReference type="GO" id="GO:0008017">
    <property type="term" value="F:microtubule binding"/>
    <property type="evidence" value="ECO:0007669"/>
    <property type="project" value="InterPro"/>
</dbReference>
<dbReference type="GO" id="GO:0000132">
    <property type="term" value="P:establishment of mitotic spindle orientation"/>
    <property type="evidence" value="ECO:0007669"/>
    <property type="project" value="TreeGrafter"/>
</dbReference>
<keyword evidence="5 7" id="KW-0175">Coiled coil</keyword>
<dbReference type="PANTHER" id="PTHR10921:SF1">
    <property type="entry name" value="NUCLEAR DISTRIBUTION PROTEIN NUDE HOMOLOG"/>
    <property type="match status" value="1"/>
</dbReference>
<proteinExistence type="inferred from homology"/>
<comment type="subcellular location">
    <subcellularLocation>
        <location evidence="1">Cytoplasm</location>
        <location evidence="1">Cytoskeleton</location>
    </subcellularLocation>
</comment>
<feature type="coiled-coil region" evidence="7">
    <location>
        <begin position="45"/>
        <end position="209"/>
    </location>
</feature>
<keyword evidence="3" id="KW-0963">Cytoplasm</keyword>
<feature type="compositionally biased region" description="Polar residues" evidence="8">
    <location>
        <begin position="226"/>
        <end position="235"/>
    </location>
</feature>